<reference evidence="1 2" key="1">
    <citation type="submission" date="2020-02" db="EMBL/GenBank/DDBJ databases">
        <title>Genome analysis of Thermosulfuriphilus ammonigenes ST65T, an anaerobic thermophilic chemolithoautotrophic bacterium isolated from a deep-sea hydrothermal vent.</title>
        <authorList>
            <person name="Slobodkina G."/>
            <person name="Allioux M."/>
            <person name="Merkel A."/>
            <person name="Alain K."/>
            <person name="Jebbar M."/>
            <person name="Slobodkin A."/>
        </authorList>
    </citation>
    <scope>NUCLEOTIDE SEQUENCE [LARGE SCALE GENOMIC DNA]</scope>
    <source>
        <strain evidence="1 2">ST65</strain>
    </source>
</reference>
<evidence type="ECO:0000313" key="2">
    <source>
        <dbReference type="Proteomes" id="UP000502179"/>
    </source>
</evidence>
<gene>
    <name evidence="1" type="ORF">G4V39_02260</name>
</gene>
<dbReference type="KEGG" id="tav:G4V39_02260"/>
<dbReference type="RefSeq" id="WP_166031391.1">
    <property type="nucleotide sequence ID" value="NZ_CP048877.1"/>
</dbReference>
<proteinExistence type="predicted"/>
<dbReference type="EMBL" id="CP048877">
    <property type="protein sequence ID" value="QIJ71169.1"/>
    <property type="molecule type" value="Genomic_DNA"/>
</dbReference>
<keyword evidence="2" id="KW-1185">Reference proteome</keyword>
<dbReference type="Proteomes" id="UP000502179">
    <property type="component" value="Chromosome"/>
</dbReference>
<protein>
    <submittedName>
        <fullName evidence="1">Uncharacterized protein</fullName>
    </submittedName>
</protein>
<organism evidence="1 2">
    <name type="scientific">Thermosulfuriphilus ammonigenes</name>
    <dbReference type="NCBI Taxonomy" id="1936021"/>
    <lineage>
        <taxon>Bacteria</taxon>
        <taxon>Pseudomonadati</taxon>
        <taxon>Thermodesulfobacteriota</taxon>
        <taxon>Thermodesulfobacteria</taxon>
        <taxon>Thermodesulfobacteriales</taxon>
        <taxon>Thermodesulfobacteriaceae</taxon>
        <taxon>Thermosulfuriphilus</taxon>
    </lineage>
</organism>
<accession>A0A6G7PU11</accession>
<evidence type="ECO:0000313" key="1">
    <source>
        <dbReference type="EMBL" id="QIJ71169.1"/>
    </source>
</evidence>
<name>A0A6G7PU11_9BACT</name>
<dbReference type="AlphaFoldDB" id="A0A6G7PU11"/>
<sequence>MKYERKLTFIKALAELDKLINIRNELANKLQKKFEELDINQKELIILDLVEAASSHEAFIEPIINIKSLNIGEIINLINNRITNNLNFLKEIDDRCYTLLKILLKLKRLDINCSIDFIRRLHTLIQELFSQNIIWNYWNNPNNPNYQNHIVNYLFRNKSLVDLMAIHTINIYRQEKDKSENSNTLQQIRNFEKFIISVYLRMAQKIEETRNTLAPLSIISIILDLSAEVQPMANFGNINLKEVYGAVVNYKKLDSTLTEYLSLLYNTALIYGFLDELEQQWSHISDGYKSFILELILDEAFYTDKMLVDYYILLSRNIHEKYENIILHKNKKDKFWYKNIVIDNLTRKENNKLSIIHKETIRFLLSDILNKEWLREDDITQKVKEFIKKHISKIFEEDYIYSMLELLVTSKQRLDVDYTSDNFGQKILENFINVNDNNSHILEFLFANAEYILKKKDILRLIRKIIEELSKELSKTQEDHIKLLGEARHLINNIDIDLIERVFDKLIDIKDNATPYKLFLLIIEENKQTLNNEFIKDIKDKLNNIKEHSNDEETIKTIDAILEHLEDSSNAHQQS</sequence>